<sequence length="77" mass="8567">MSTSKPDRDNSETTVSLHSQMGARPLSPRPLPASAQRMVMSVRLPSGETGRSHTAEEQKNYNLNQYKQSGISTDKKY</sequence>
<feature type="compositionally biased region" description="Polar residues" evidence="1">
    <location>
        <begin position="60"/>
        <end position="77"/>
    </location>
</feature>
<dbReference type="RefSeq" id="WP_183116418.1">
    <property type="nucleotide sequence ID" value="NZ_JABEQG010000045.1"/>
</dbReference>
<evidence type="ECO:0000313" key="3">
    <source>
        <dbReference type="Proteomes" id="UP000550787"/>
    </source>
</evidence>
<name>A0A7W4I7S4_GLUDI</name>
<feature type="compositionally biased region" description="Basic and acidic residues" evidence="1">
    <location>
        <begin position="50"/>
        <end position="59"/>
    </location>
</feature>
<feature type="region of interest" description="Disordered" evidence="1">
    <location>
        <begin position="1"/>
        <end position="77"/>
    </location>
</feature>
<dbReference type="AlphaFoldDB" id="A0A7W4I7S4"/>
<evidence type="ECO:0000256" key="1">
    <source>
        <dbReference type="SAM" id="MobiDB-lite"/>
    </source>
</evidence>
<reference evidence="2 3" key="1">
    <citation type="submission" date="2020-04" db="EMBL/GenBank/DDBJ databases">
        <title>Description of novel Gluconacetobacter.</title>
        <authorList>
            <person name="Sombolestani A."/>
        </authorList>
    </citation>
    <scope>NUCLEOTIDE SEQUENCE [LARGE SCALE GENOMIC DNA]</scope>
    <source>
        <strain evidence="2 3">LMG 7603</strain>
    </source>
</reference>
<proteinExistence type="predicted"/>
<gene>
    <name evidence="2" type="ORF">HLH33_16435</name>
</gene>
<comment type="caution">
    <text evidence="2">The sequence shown here is derived from an EMBL/GenBank/DDBJ whole genome shotgun (WGS) entry which is preliminary data.</text>
</comment>
<dbReference type="Proteomes" id="UP000550787">
    <property type="component" value="Unassembled WGS sequence"/>
</dbReference>
<dbReference type="EMBL" id="JABEQG010000045">
    <property type="protein sequence ID" value="MBB2157869.1"/>
    <property type="molecule type" value="Genomic_DNA"/>
</dbReference>
<evidence type="ECO:0000313" key="2">
    <source>
        <dbReference type="EMBL" id="MBB2157869.1"/>
    </source>
</evidence>
<feature type="compositionally biased region" description="Basic and acidic residues" evidence="1">
    <location>
        <begin position="1"/>
        <end position="11"/>
    </location>
</feature>
<protein>
    <submittedName>
        <fullName evidence="2">Uncharacterized protein</fullName>
    </submittedName>
</protein>
<accession>A0A7W4I7S4</accession>
<organism evidence="2 3">
    <name type="scientific">Gluconacetobacter diazotrophicus</name>
    <name type="common">Acetobacter diazotrophicus</name>
    <dbReference type="NCBI Taxonomy" id="33996"/>
    <lineage>
        <taxon>Bacteria</taxon>
        <taxon>Pseudomonadati</taxon>
        <taxon>Pseudomonadota</taxon>
        <taxon>Alphaproteobacteria</taxon>
        <taxon>Acetobacterales</taxon>
        <taxon>Acetobacteraceae</taxon>
        <taxon>Gluconacetobacter</taxon>
    </lineage>
</organism>